<comment type="caution">
    <text evidence="1">The sequence shown here is derived from an EMBL/GenBank/DDBJ whole genome shotgun (WGS) entry which is preliminary data.</text>
</comment>
<proteinExistence type="predicted"/>
<gene>
    <name evidence="1" type="ORF">L1987_46206</name>
</gene>
<dbReference type="EMBL" id="CM042032">
    <property type="protein sequence ID" value="KAI3776424.1"/>
    <property type="molecule type" value="Genomic_DNA"/>
</dbReference>
<organism evidence="1 2">
    <name type="scientific">Smallanthus sonchifolius</name>
    <dbReference type="NCBI Taxonomy" id="185202"/>
    <lineage>
        <taxon>Eukaryota</taxon>
        <taxon>Viridiplantae</taxon>
        <taxon>Streptophyta</taxon>
        <taxon>Embryophyta</taxon>
        <taxon>Tracheophyta</taxon>
        <taxon>Spermatophyta</taxon>
        <taxon>Magnoliopsida</taxon>
        <taxon>eudicotyledons</taxon>
        <taxon>Gunneridae</taxon>
        <taxon>Pentapetalae</taxon>
        <taxon>asterids</taxon>
        <taxon>campanulids</taxon>
        <taxon>Asterales</taxon>
        <taxon>Asteraceae</taxon>
        <taxon>Asteroideae</taxon>
        <taxon>Heliantheae alliance</taxon>
        <taxon>Millerieae</taxon>
        <taxon>Smallanthus</taxon>
    </lineage>
</organism>
<keyword evidence="2" id="KW-1185">Reference proteome</keyword>
<protein>
    <submittedName>
        <fullName evidence="1">Uncharacterized protein</fullName>
    </submittedName>
</protein>
<reference evidence="2" key="1">
    <citation type="journal article" date="2022" name="Mol. Ecol. Resour.">
        <title>The genomes of chicory, endive, great burdock and yacon provide insights into Asteraceae palaeo-polyploidization history and plant inulin production.</title>
        <authorList>
            <person name="Fan W."/>
            <person name="Wang S."/>
            <person name="Wang H."/>
            <person name="Wang A."/>
            <person name="Jiang F."/>
            <person name="Liu H."/>
            <person name="Zhao H."/>
            <person name="Xu D."/>
            <person name="Zhang Y."/>
        </authorList>
    </citation>
    <scope>NUCLEOTIDE SEQUENCE [LARGE SCALE GENOMIC DNA]</scope>
    <source>
        <strain evidence="2">cv. Yunnan</strain>
    </source>
</reference>
<name>A0ACB9FYI9_9ASTR</name>
<sequence length="506" mass="57679">MKWRREKNNTKKRNKNSSSVKSFEERRFAKNGESAPFSTFVVSRNIDQNQMSTRKRSQRAALNNSLSKFVNTALDLLQIGDTDNMPMELAEAEIKIEGDSLKQKEMAKEVESNLDGKSKTMATRGIRKKKKSVKDVQGSKTVMKGGLITKNQKVKGKDNADKKTKTVVGKSTKRKKKTSEDVVVKNNKRKKVTKEWHGIRTRSSPHQLFRAVSGMKTKQREAVKRMGFGKLLSFKVDEGNGSDLFGVERKKRQVAGAKEIADRIIESNDEDGMMFKIDFIVLFSSTMIKCHKNGLCRHDIIDYKTDDNDFGDFDWCSYVVDSIRNCKKGWRRGDLSSNFNGPLTILTLLYVDSITCPGFDVERTLRPITFWTLENLRRREAEELKNGGFGMGQFRGLFVDEKHGDNRDNEKCVDEDDMSEDLLQPTDLTGHLAKLESLYERNLKSKFAFEKALGEAKRLFPGNVEVGDLVEKYRSIYVDCVEFAETVTDKSQPTVEISSAGWLWED</sequence>
<dbReference type="Proteomes" id="UP001056120">
    <property type="component" value="Linkage Group LG15"/>
</dbReference>
<accession>A0ACB9FYI9</accession>
<reference evidence="1 2" key="2">
    <citation type="journal article" date="2022" name="Mol. Ecol. Resour.">
        <title>The genomes of chicory, endive, great burdock and yacon provide insights into Asteraceae paleo-polyploidization history and plant inulin production.</title>
        <authorList>
            <person name="Fan W."/>
            <person name="Wang S."/>
            <person name="Wang H."/>
            <person name="Wang A."/>
            <person name="Jiang F."/>
            <person name="Liu H."/>
            <person name="Zhao H."/>
            <person name="Xu D."/>
            <person name="Zhang Y."/>
        </authorList>
    </citation>
    <scope>NUCLEOTIDE SEQUENCE [LARGE SCALE GENOMIC DNA]</scope>
    <source>
        <strain evidence="2">cv. Yunnan</strain>
        <tissue evidence="1">Leaves</tissue>
    </source>
</reference>
<evidence type="ECO:0000313" key="1">
    <source>
        <dbReference type="EMBL" id="KAI3776424.1"/>
    </source>
</evidence>
<evidence type="ECO:0000313" key="2">
    <source>
        <dbReference type="Proteomes" id="UP001056120"/>
    </source>
</evidence>